<dbReference type="Proteomes" id="UP001149860">
    <property type="component" value="Chromosome"/>
</dbReference>
<reference evidence="1" key="1">
    <citation type="submission" date="2024-08" db="EMBL/GenBank/DDBJ databases">
        <title>Lentilactobacillus sp. nov., isolated from tree bark.</title>
        <authorList>
            <person name="Phuengjayaem S."/>
            <person name="Tanasupawat S."/>
        </authorList>
    </citation>
    <scope>NUCLEOTIDE SEQUENCE</scope>
    <source>
        <strain evidence="1">SPB1-3</strain>
    </source>
</reference>
<dbReference type="EMBL" id="CP168151">
    <property type="protein sequence ID" value="XFD40675.1"/>
    <property type="molecule type" value="Genomic_DNA"/>
</dbReference>
<gene>
    <name evidence="1" type="ORF">O0236_008735</name>
</gene>
<protein>
    <submittedName>
        <fullName evidence="1">Chloride channel protein</fullName>
    </submittedName>
</protein>
<name>A0ACD5DHE0_9LACO</name>
<evidence type="ECO:0000313" key="1">
    <source>
        <dbReference type="EMBL" id="XFD40675.1"/>
    </source>
</evidence>
<sequence length="515" mass="56194">MQLKQPRLRFAIKGLLVGLTVGIVVSSFRWLIEHGLAIFTTIYQHFSWPIAIGVLLINLVIGVIISQLLKQEPNISGSGIPQVEGQLQGEFELTWWSILWRKFVGGVLALSPGLFLGREGPSIQLGAAVGQGISEWQHDDRSERRIMIAAGAAAGLSAAFNAPIAGSLFVVEEIYHNFSPLVWLSCLSSAIGANFISLYVFGELPVLHLIYPKPLPINLYWHLLILGIILGLLGKFYQWILLQLPEWYAHTKIPRNYQGLIPLVLVIPVGFWVPQLIGGGNQLIINFGHQVPSFTILLGIFAIRFIFSMVSYGSGLPGGIFLPILSLGAIIGAAYAQLMVGMHVLPTSYIINFIIFAMAGYFSAIGKAPFTAILLVTEMVGNLKLLMPLAVVSLIAYLVLDSLNGAPIYEALLAKLVKHPSPAPSQQMERIEVPIFAGSALEDHQVRDITWPKSSLLIGIIRGEKEVIPHGDSVLQAGQTLVILTSATDRQRVRAQIRQLATTSGVTFGQAEKPE</sequence>
<organism evidence="1 2">
    <name type="scientific">Lentilactobacillus terminaliae</name>
    <dbReference type="NCBI Taxonomy" id="3003483"/>
    <lineage>
        <taxon>Bacteria</taxon>
        <taxon>Bacillati</taxon>
        <taxon>Bacillota</taxon>
        <taxon>Bacilli</taxon>
        <taxon>Lactobacillales</taxon>
        <taxon>Lactobacillaceae</taxon>
        <taxon>Lentilactobacillus</taxon>
    </lineage>
</organism>
<proteinExistence type="predicted"/>
<accession>A0ACD5DHE0</accession>
<evidence type="ECO:0000313" key="2">
    <source>
        <dbReference type="Proteomes" id="UP001149860"/>
    </source>
</evidence>
<keyword evidence="2" id="KW-1185">Reference proteome</keyword>